<organism evidence="1 2">
    <name type="scientific">Catharanthus roseus</name>
    <name type="common">Madagascar periwinkle</name>
    <name type="synonym">Vinca rosea</name>
    <dbReference type="NCBI Taxonomy" id="4058"/>
    <lineage>
        <taxon>Eukaryota</taxon>
        <taxon>Viridiplantae</taxon>
        <taxon>Streptophyta</taxon>
        <taxon>Embryophyta</taxon>
        <taxon>Tracheophyta</taxon>
        <taxon>Spermatophyta</taxon>
        <taxon>Magnoliopsida</taxon>
        <taxon>eudicotyledons</taxon>
        <taxon>Gunneridae</taxon>
        <taxon>Pentapetalae</taxon>
        <taxon>asterids</taxon>
        <taxon>lamiids</taxon>
        <taxon>Gentianales</taxon>
        <taxon>Apocynaceae</taxon>
        <taxon>Rauvolfioideae</taxon>
        <taxon>Vinceae</taxon>
        <taxon>Catharanthinae</taxon>
        <taxon>Catharanthus</taxon>
    </lineage>
</organism>
<reference evidence="2" key="1">
    <citation type="journal article" date="2023" name="Nat. Plants">
        <title>Single-cell RNA sequencing provides a high-resolution roadmap for understanding the multicellular compartmentation of specialized metabolism.</title>
        <authorList>
            <person name="Sun S."/>
            <person name="Shen X."/>
            <person name="Li Y."/>
            <person name="Li Y."/>
            <person name="Wang S."/>
            <person name="Li R."/>
            <person name="Zhang H."/>
            <person name="Shen G."/>
            <person name="Guo B."/>
            <person name="Wei J."/>
            <person name="Xu J."/>
            <person name="St-Pierre B."/>
            <person name="Chen S."/>
            <person name="Sun C."/>
        </authorList>
    </citation>
    <scope>NUCLEOTIDE SEQUENCE [LARGE SCALE GENOMIC DNA]</scope>
</reference>
<evidence type="ECO:0000313" key="1">
    <source>
        <dbReference type="EMBL" id="KAI5660992.1"/>
    </source>
</evidence>
<sequence>MKDGNSNLATKSCKISVPRKHPRYRRIKAESVPEKSLNHGGATLKSEDISDKTEETAHFSAMPCWIQSQQAMEISDCQDGDARPKNMVEKPTTLAAEPNESIGDEEDFYQPVVQDEREPTKRRANPENLFEGSRTSEQETYAQLEAEIKKLKNENSICCSNMQEISVSCQKLRKENHRLLVHPLHPLHLHFTTTSSQLVIFCICLQLHKATLNSIDLRSKSWNLLLHKHHNLQRHEKEKQKEGLRQ</sequence>
<dbReference type="EMBL" id="CM044705">
    <property type="protein sequence ID" value="KAI5660992.1"/>
    <property type="molecule type" value="Genomic_DNA"/>
</dbReference>
<proteinExistence type="predicted"/>
<comment type="caution">
    <text evidence="1">The sequence shown here is derived from an EMBL/GenBank/DDBJ whole genome shotgun (WGS) entry which is preliminary data.</text>
</comment>
<protein>
    <submittedName>
        <fullName evidence="1">Uncharacterized protein</fullName>
    </submittedName>
</protein>
<evidence type="ECO:0000313" key="2">
    <source>
        <dbReference type="Proteomes" id="UP001060085"/>
    </source>
</evidence>
<name>A0ACC0ALV4_CATRO</name>
<gene>
    <name evidence="1" type="ORF">M9H77_20315</name>
</gene>
<keyword evidence="2" id="KW-1185">Reference proteome</keyword>
<dbReference type="Proteomes" id="UP001060085">
    <property type="component" value="Linkage Group LG05"/>
</dbReference>
<accession>A0ACC0ALV4</accession>